<accession>Q67X41</accession>
<evidence type="ECO:0000313" key="1">
    <source>
        <dbReference type="EMBL" id="BAD37278.1"/>
    </source>
</evidence>
<evidence type="ECO:0000313" key="2">
    <source>
        <dbReference type="Proteomes" id="UP000000763"/>
    </source>
</evidence>
<dbReference type="Proteomes" id="UP000000763">
    <property type="component" value="Chromosome 6"/>
</dbReference>
<sequence>MALALEAAARRTGGGRFALSYIFVTEFRPKFLFVYKFGPSMAMACLVACTSVRARLNSCKSHPGARLGGNADIDLRYSARLRSCRRGCGDACADASAGQGAAYAIWFLVIYLVKVTSPCKIEETIGWEPQ</sequence>
<name>Q67X41_ORYSJ</name>
<reference evidence="2" key="1">
    <citation type="journal article" date="2005" name="Nature">
        <title>The map-based sequence of the rice genome.</title>
        <authorList>
            <consortium name="International rice genome sequencing project (IRGSP)"/>
            <person name="Matsumoto T."/>
            <person name="Wu J."/>
            <person name="Kanamori H."/>
            <person name="Katayose Y."/>
            <person name="Fujisawa M."/>
            <person name="Namiki N."/>
            <person name="Mizuno H."/>
            <person name="Yamamoto K."/>
            <person name="Antonio B.A."/>
            <person name="Baba T."/>
            <person name="Sakata K."/>
            <person name="Nagamura Y."/>
            <person name="Aoki H."/>
            <person name="Arikawa K."/>
            <person name="Arita K."/>
            <person name="Bito T."/>
            <person name="Chiden Y."/>
            <person name="Fujitsuka N."/>
            <person name="Fukunaka R."/>
            <person name="Hamada M."/>
            <person name="Harada C."/>
            <person name="Hayashi A."/>
            <person name="Hijishita S."/>
            <person name="Honda M."/>
            <person name="Hosokawa S."/>
            <person name="Ichikawa Y."/>
            <person name="Idonuma A."/>
            <person name="Iijima M."/>
            <person name="Ikeda M."/>
            <person name="Ikeno M."/>
            <person name="Ito K."/>
            <person name="Ito S."/>
            <person name="Ito T."/>
            <person name="Ito Y."/>
            <person name="Ito Y."/>
            <person name="Iwabuchi A."/>
            <person name="Kamiya K."/>
            <person name="Karasawa W."/>
            <person name="Kurita K."/>
            <person name="Katagiri S."/>
            <person name="Kikuta A."/>
            <person name="Kobayashi H."/>
            <person name="Kobayashi N."/>
            <person name="Machita K."/>
            <person name="Maehara T."/>
            <person name="Masukawa M."/>
            <person name="Mizubayashi T."/>
            <person name="Mukai Y."/>
            <person name="Nagasaki H."/>
            <person name="Nagata Y."/>
            <person name="Naito S."/>
            <person name="Nakashima M."/>
            <person name="Nakama Y."/>
            <person name="Nakamichi Y."/>
            <person name="Nakamura M."/>
            <person name="Meguro A."/>
            <person name="Negishi M."/>
            <person name="Ohta I."/>
            <person name="Ohta T."/>
            <person name="Okamoto M."/>
            <person name="Ono N."/>
            <person name="Saji S."/>
            <person name="Sakaguchi M."/>
            <person name="Sakai K."/>
            <person name="Shibata M."/>
            <person name="Shimokawa T."/>
            <person name="Song J."/>
            <person name="Takazaki Y."/>
            <person name="Terasawa K."/>
            <person name="Tsugane M."/>
            <person name="Tsuji K."/>
            <person name="Ueda S."/>
            <person name="Waki K."/>
            <person name="Yamagata H."/>
            <person name="Yamamoto M."/>
            <person name="Yamamoto S."/>
            <person name="Yamane H."/>
            <person name="Yoshiki S."/>
            <person name="Yoshihara R."/>
            <person name="Yukawa K."/>
            <person name="Zhong H."/>
            <person name="Yano M."/>
            <person name="Yuan Q."/>
            <person name="Ouyang S."/>
            <person name="Liu J."/>
            <person name="Jones K.M."/>
            <person name="Gansberger K."/>
            <person name="Moffat K."/>
            <person name="Hill J."/>
            <person name="Bera J."/>
            <person name="Fadrosh D."/>
            <person name="Jin S."/>
            <person name="Johri S."/>
            <person name="Kim M."/>
            <person name="Overton L."/>
            <person name="Reardon M."/>
            <person name="Tsitrin T."/>
            <person name="Vuong H."/>
            <person name="Weaver B."/>
            <person name="Ciecko A."/>
            <person name="Tallon L."/>
            <person name="Jackson J."/>
            <person name="Pai G."/>
            <person name="Aken S.V."/>
            <person name="Utterback T."/>
            <person name="Reidmuller S."/>
            <person name="Feldblyum T."/>
            <person name="Hsiao J."/>
            <person name="Zismann V."/>
            <person name="Iobst S."/>
            <person name="de Vazeille A.R."/>
            <person name="Buell C.R."/>
            <person name="Ying K."/>
            <person name="Li Y."/>
            <person name="Lu T."/>
            <person name="Huang Y."/>
            <person name="Zhao Q."/>
            <person name="Feng Q."/>
            <person name="Zhang L."/>
            <person name="Zhu J."/>
            <person name="Weng Q."/>
            <person name="Mu J."/>
            <person name="Lu Y."/>
            <person name="Fan D."/>
            <person name="Liu Y."/>
            <person name="Guan J."/>
            <person name="Zhang Y."/>
            <person name="Yu S."/>
            <person name="Liu X."/>
            <person name="Zhang Y."/>
            <person name="Hong G."/>
            <person name="Han B."/>
            <person name="Choisne N."/>
            <person name="Demange N."/>
            <person name="Orjeda G."/>
            <person name="Samain S."/>
            <person name="Cattolico L."/>
            <person name="Pelletier E."/>
            <person name="Couloux A."/>
            <person name="Segurens B."/>
            <person name="Wincker P."/>
            <person name="D'Hont A."/>
            <person name="Scarpelli C."/>
            <person name="Weissenbach J."/>
            <person name="Salanoubat M."/>
            <person name="Quetier F."/>
            <person name="Yu Y."/>
            <person name="Kim H.R."/>
            <person name="Rambo T."/>
            <person name="Currie J."/>
            <person name="Collura K."/>
            <person name="Luo M."/>
            <person name="Yang T."/>
            <person name="Ammiraju J.S.S."/>
            <person name="Engler F."/>
            <person name="Soderlund C."/>
            <person name="Wing R.A."/>
            <person name="Palmer L.E."/>
            <person name="de la Bastide M."/>
            <person name="Spiegel L."/>
            <person name="Nascimento L."/>
            <person name="Zutavern T."/>
            <person name="O'Shaughnessy A."/>
            <person name="Dike S."/>
            <person name="Dedhia N."/>
            <person name="Preston R."/>
            <person name="Balija V."/>
            <person name="McCombie W.R."/>
            <person name="Chow T."/>
            <person name="Chen H."/>
            <person name="Chung M."/>
            <person name="Chen C."/>
            <person name="Shaw J."/>
            <person name="Wu H."/>
            <person name="Hsiao K."/>
            <person name="Chao Y."/>
            <person name="Chu M."/>
            <person name="Cheng C."/>
            <person name="Hour A."/>
            <person name="Lee P."/>
            <person name="Lin S."/>
            <person name="Lin Y."/>
            <person name="Liou J."/>
            <person name="Liu S."/>
            <person name="Hsing Y."/>
            <person name="Raghuvanshi S."/>
            <person name="Mohanty A."/>
            <person name="Bharti A.K."/>
            <person name="Gaur A."/>
            <person name="Gupta V."/>
            <person name="Kumar D."/>
            <person name="Ravi V."/>
            <person name="Vij S."/>
            <person name="Kapur A."/>
            <person name="Khurana P."/>
            <person name="Khurana P."/>
            <person name="Khurana J.P."/>
            <person name="Tyagi A.K."/>
            <person name="Gaikwad K."/>
            <person name="Singh A."/>
            <person name="Dalal V."/>
            <person name="Srivastava S."/>
            <person name="Dixit A."/>
            <person name="Pal A.K."/>
            <person name="Ghazi I.A."/>
            <person name="Yadav M."/>
            <person name="Pandit A."/>
            <person name="Bhargava A."/>
            <person name="Sureshbabu K."/>
            <person name="Batra K."/>
            <person name="Sharma T.R."/>
            <person name="Mohapatra T."/>
            <person name="Singh N.K."/>
            <person name="Messing J."/>
            <person name="Nelson A.B."/>
            <person name="Fuks G."/>
            <person name="Kavchok S."/>
            <person name="Keizer G."/>
            <person name="Linton E."/>
            <person name="Llaca V."/>
            <person name="Song R."/>
            <person name="Tanyolac B."/>
            <person name="Young S."/>
            <person name="Ho-Il K."/>
            <person name="Hahn J.H."/>
            <person name="Sangsakoo G."/>
            <person name="Vanavichit A."/>
            <person name="de Mattos Luiz.A.T."/>
            <person name="Zimmer P.D."/>
            <person name="Malone G."/>
            <person name="Dellagostin O."/>
            <person name="de Oliveira A.C."/>
            <person name="Bevan M."/>
            <person name="Bancroft I."/>
            <person name="Minx P."/>
            <person name="Cordum H."/>
            <person name="Wilson R."/>
            <person name="Cheng Z."/>
            <person name="Jin W."/>
            <person name="Jiang J."/>
            <person name="Leong S.A."/>
            <person name="Iwama H."/>
            <person name="Gojobori T."/>
            <person name="Itoh T."/>
            <person name="Niimura Y."/>
            <person name="Fujii Y."/>
            <person name="Habara T."/>
            <person name="Sakai H."/>
            <person name="Sato Y."/>
            <person name="Wilson G."/>
            <person name="Kumar K."/>
            <person name="McCouch S."/>
            <person name="Juretic N."/>
            <person name="Hoen D."/>
            <person name="Wright S."/>
            <person name="Bruskiewich R."/>
            <person name="Bureau T."/>
            <person name="Miyao A."/>
            <person name="Hirochika H."/>
            <person name="Nishikawa T."/>
            <person name="Kadowaki K."/>
            <person name="Sugiura M."/>
            <person name="Burr B."/>
            <person name="Sasaki T."/>
        </authorList>
    </citation>
    <scope>NUCLEOTIDE SEQUENCE [LARGE SCALE GENOMIC DNA]</scope>
    <source>
        <strain evidence="2">cv. Nipponbare</strain>
    </source>
</reference>
<gene>
    <name evidence="1" type="primary">P0525F01.33</name>
</gene>
<protein>
    <submittedName>
        <fullName evidence="1">Uncharacterized protein</fullName>
    </submittedName>
</protein>
<dbReference type="EMBL" id="AP003509">
    <property type="protein sequence ID" value="BAD37278.1"/>
    <property type="molecule type" value="Genomic_DNA"/>
</dbReference>
<dbReference type="AlphaFoldDB" id="Q67X41"/>
<reference evidence="2" key="2">
    <citation type="journal article" date="2008" name="Nucleic Acids Res.">
        <title>The rice annotation project database (RAP-DB): 2008 update.</title>
        <authorList>
            <consortium name="The rice annotation project (RAP)"/>
        </authorList>
    </citation>
    <scope>GENOME REANNOTATION</scope>
    <source>
        <strain evidence="2">cv. Nipponbare</strain>
    </source>
</reference>
<proteinExistence type="predicted"/>
<organism evidence="1 2">
    <name type="scientific">Oryza sativa subsp. japonica</name>
    <name type="common">Rice</name>
    <dbReference type="NCBI Taxonomy" id="39947"/>
    <lineage>
        <taxon>Eukaryota</taxon>
        <taxon>Viridiplantae</taxon>
        <taxon>Streptophyta</taxon>
        <taxon>Embryophyta</taxon>
        <taxon>Tracheophyta</taxon>
        <taxon>Spermatophyta</taxon>
        <taxon>Magnoliopsida</taxon>
        <taxon>Liliopsida</taxon>
        <taxon>Poales</taxon>
        <taxon>Poaceae</taxon>
        <taxon>BOP clade</taxon>
        <taxon>Oryzoideae</taxon>
        <taxon>Oryzeae</taxon>
        <taxon>Oryzinae</taxon>
        <taxon>Oryza</taxon>
        <taxon>Oryza sativa</taxon>
    </lineage>
</organism>